<keyword evidence="4" id="KW-1185">Reference proteome</keyword>
<dbReference type="Proteomes" id="UP001278766">
    <property type="component" value="Unassembled WGS sequence"/>
</dbReference>
<proteinExistence type="predicted"/>
<reference evidence="3" key="1">
    <citation type="journal article" date="2023" name="Mol. Phylogenet. Evol.">
        <title>Genome-scale phylogeny and comparative genomics of the fungal order Sordariales.</title>
        <authorList>
            <person name="Hensen N."/>
            <person name="Bonometti L."/>
            <person name="Westerberg I."/>
            <person name="Brannstrom I.O."/>
            <person name="Guillou S."/>
            <person name="Cros-Aarteil S."/>
            <person name="Calhoun S."/>
            <person name="Haridas S."/>
            <person name="Kuo A."/>
            <person name="Mondo S."/>
            <person name="Pangilinan J."/>
            <person name="Riley R."/>
            <person name="LaButti K."/>
            <person name="Andreopoulos B."/>
            <person name="Lipzen A."/>
            <person name="Chen C."/>
            <person name="Yan M."/>
            <person name="Daum C."/>
            <person name="Ng V."/>
            <person name="Clum A."/>
            <person name="Steindorff A."/>
            <person name="Ohm R.A."/>
            <person name="Martin F."/>
            <person name="Silar P."/>
            <person name="Natvig D.O."/>
            <person name="Lalanne C."/>
            <person name="Gautier V."/>
            <person name="Ament-Velasquez S.L."/>
            <person name="Kruys A."/>
            <person name="Hutchinson M.I."/>
            <person name="Powell A.J."/>
            <person name="Barry K."/>
            <person name="Miller A.N."/>
            <person name="Grigoriev I.V."/>
            <person name="Debuchy R."/>
            <person name="Gladieux P."/>
            <person name="Hiltunen Thoren M."/>
            <person name="Johannesson H."/>
        </authorList>
    </citation>
    <scope>NUCLEOTIDE SEQUENCE</scope>
    <source>
        <strain evidence="3">CBS 168.71</strain>
    </source>
</reference>
<feature type="region of interest" description="Disordered" evidence="2">
    <location>
        <begin position="575"/>
        <end position="616"/>
    </location>
</feature>
<keyword evidence="1" id="KW-0175">Coiled coil</keyword>
<dbReference type="RefSeq" id="XP_062660132.1">
    <property type="nucleotide sequence ID" value="XM_062800405.1"/>
</dbReference>
<feature type="compositionally biased region" description="Low complexity" evidence="2">
    <location>
        <begin position="21"/>
        <end position="32"/>
    </location>
</feature>
<dbReference type="EMBL" id="JAUEPN010000003">
    <property type="protein sequence ID" value="KAK3296618.1"/>
    <property type="molecule type" value="Genomic_DNA"/>
</dbReference>
<reference evidence="3" key="2">
    <citation type="submission" date="2023-06" db="EMBL/GenBank/DDBJ databases">
        <authorList>
            <consortium name="Lawrence Berkeley National Laboratory"/>
            <person name="Haridas S."/>
            <person name="Hensen N."/>
            <person name="Bonometti L."/>
            <person name="Westerberg I."/>
            <person name="Brannstrom I.O."/>
            <person name="Guillou S."/>
            <person name="Cros-Aarteil S."/>
            <person name="Calhoun S."/>
            <person name="Kuo A."/>
            <person name="Mondo S."/>
            <person name="Pangilinan J."/>
            <person name="Riley R."/>
            <person name="Labutti K."/>
            <person name="Andreopoulos B."/>
            <person name="Lipzen A."/>
            <person name="Chen C."/>
            <person name="Yanf M."/>
            <person name="Daum C."/>
            <person name="Ng V."/>
            <person name="Clum A."/>
            <person name="Steindorff A."/>
            <person name="Ohm R."/>
            <person name="Martin F."/>
            <person name="Silar P."/>
            <person name="Natvig D."/>
            <person name="Lalanne C."/>
            <person name="Gautier V."/>
            <person name="Ament-Velasquez S.L."/>
            <person name="Kruys A."/>
            <person name="Hutchinson M.I."/>
            <person name="Powell A.J."/>
            <person name="Barry K."/>
            <person name="Miller A.N."/>
            <person name="Grigoriev I.V."/>
            <person name="Debuchy R."/>
            <person name="Gladieux P."/>
            <person name="Thoren M.H."/>
            <person name="Johannesson H."/>
        </authorList>
    </citation>
    <scope>NUCLEOTIDE SEQUENCE</scope>
    <source>
        <strain evidence="3">CBS 168.71</strain>
    </source>
</reference>
<feature type="compositionally biased region" description="Low complexity" evidence="2">
    <location>
        <begin position="607"/>
        <end position="616"/>
    </location>
</feature>
<accession>A0AAE0HHE4</accession>
<gene>
    <name evidence="3" type="ORF">B0H64DRAFT_318754</name>
</gene>
<organism evidence="3 4">
    <name type="scientific">Chaetomium fimeti</name>
    <dbReference type="NCBI Taxonomy" id="1854472"/>
    <lineage>
        <taxon>Eukaryota</taxon>
        <taxon>Fungi</taxon>
        <taxon>Dikarya</taxon>
        <taxon>Ascomycota</taxon>
        <taxon>Pezizomycotina</taxon>
        <taxon>Sordariomycetes</taxon>
        <taxon>Sordariomycetidae</taxon>
        <taxon>Sordariales</taxon>
        <taxon>Chaetomiaceae</taxon>
        <taxon>Chaetomium</taxon>
    </lineage>
</organism>
<dbReference type="AlphaFoldDB" id="A0AAE0HHE4"/>
<feature type="coiled-coil region" evidence="1">
    <location>
        <begin position="172"/>
        <end position="206"/>
    </location>
</feature>
<feature type="compositionally biased region" description="Polar residues" evidence="2">
    <location>
        <begin position="56"/>
        <end position="88"/>
    </location>
</feature>
<evidence type="ECO:0000256" key="1">
    <source>
        <dbReference type="SAM" id="Coils"/>
    </source>
</evidence>
<dbReference type="GeneID" id="87837353"/>
<feature type="region of interest" description="Disordered" evidence="2">
    <location>
        <begin position="627"/>
        <end position="646"/>
    </location>
</feature>
<name>A0AAE0HHE4_9PEZI</name>
<evidence type="ECO:0000313" key="3">
    <source>
        <dbReference type="EMBL" id="KAK3296618.1"/>
    </source>
</evidence>
<feature type="region of interest" description="Disordered" evidence="2">
    <location>
        <begin position="17"/>
        <end position="92"/>
    </location>
</feature>
<protein>
    <submittedName>
        <fullName evidence="3">Uncharacterized protein</fullName>
    </submittedName>
</protein>
<evidence type="ECO:0000256" key="2">
    <source>
        <dbReference type="SAM" id="MobiDB-lite"/>
    </source>
</evidence>
<feature type="region of interest" description="Disordered" evidence="2">
    <location>
        <begin position="366"/>
        <end position="385"/>
    </location>
</feature>
<comment type="caution">
    <text evidence="3">The sequence shown here is derived from an EMBL/GenBank/DDBJ whole genome shotgun (WGS) entry which is preliminary data.</text>
</comment>
<feature type="compositionally biased region" description="Pro residues" evidence="2">
    <location>
        <begin position="578"/>
        <end position="590"/>
    </location>
</feature>
<evidence type="ECO:0000313" key="4">
    <source>
        <dbReference type="Proteomes" id="UP001278766"/>
    </source>
</evidence>
<feature type="compositionally biased region" description="Pro residues" evidence="2">
    <location>
        <begin position="636"/>
        <end position="646"/>
    </location>
</feature>
<sequence>MTRQAYDLPLRNYVASPGVESSSTAATQSTTSVPAPFPGALSSIVLGGDVDKPRNRAQSRSSTRNKSSAGISSTARSNTPTPRGSPSESRLELLQRRDLSPTTHALDKVHRYLYSMAPPRPMEELAKENRSLHQRIAALQRTETDLLDENQKLAHRLSLIQKRHDSQQRGWKEELVTKGNEFEARIKNLEHQLSQKEEELSQIEFGRAAETTLSDTDITSWFATKEDTWRQWAHDFAHPDPNRVRPGLHPLHLRELCEGVKTFVQLTDNGELPEELLATPDDGVRPARALLHGMLTDFIVSETLESPFWVFDVISTDTLELESPIVPRLNSMSPIGFRMDLAMWNFNIAPPRQARSPRPVPVVDRLAGPQDARKPPRLVTSTQPPSAFTGPVLGLSGRNLPSRQAMEGLYQLLSDRTSHAPAQARIKYAGQLKDRFLRGPARFLLQDQEATGIEKLEHSLAQEIDAALRFSCQLWCRQDTPLVRGLHDLSDGVFNSNSNDIHLYQTQPTAHAKRVIQGALGTEPPAYHDGHPVIMVLQPSIGVSTITDAKEPAKDAKSNSRVWAKATVLVATPKVPAQEPPPAGVQPPASPDAVFVTVEPPIPPASPSGSSSVAGESSNLILPSIAFENTPRPLKQSPPLPLPLAG</sequence>